<reference evidence="2" key="1">
    <citation type="submission" date="2020-05" db="UniProtKB">
        <authorList>
            <consortium name="EnsemblMetazoa"/>
        </authorList>
    </citation>
    <scope>IDENTIFICATION</scope>
    <source>
        <strain evidence="2">Aabys</strain>
    </source>
</reference>
<reference evidence="4" key="2">
    <citation type="submission" date="2025-04" db="UniProtKB">
        <authorList>
            <consortium name="RefSeq"/>
        </authorList>
    </citation>
    <scope>IDENTIFICATION</scope>
    <source>
        <strain evidence="4">Aabys</strain>
    </source>
</reference>
<protein>
    <submittedName>
        <fullName evidence="4">Uncharacterized protein LOC101890945</fullName>
    </submittedName>
</protein>
<feature type="signal peptide" evidence="1">
    <location>
        <begin position="1"/>
        <end position="21"/>
    </location>
</feature>
<accession>A0A1I8M0S1</accession>
<dbReference type="VEuPathDB" id="VectorBase:MDOA000088"/>
<gene>
    <name evidence="2" type="primary">101890945</name>
    <name evidence="4" type="synonym">LOC101890945</name>
</gene>
<evidence type="ECO:0000313" key="2">
    <source>
        <dbReference type="EnsemblMetazoa" id="MDOA000088-PA"/>
    </source>
</evidence>
<dbReference type="GeneID" id="101890945"/>
<proteinExistence type="predicted"/>
<dbReference type="VEuPathDB" id="VectorBase:MDOMA2_019274"/>
<evidence type="ECO:0000256" key="1">
    <source>
        <dbReference type="SAM" id="SignalP"/>
    </source>
</evidence>
<dbReference type="Proteomes" id="UP001652621">
    <property type="component" value="Unplaced"/>
</dbReference>
<organism evidence="2">
    <name type="scientific">Musca domestica</name>
    <name type="common">House fly</name>
    <dbReference type="NCBI Taxonomy" id="7370"/>
    <lineage>
        <taxon>Eukaryota</taxon>
        <taxon>Metazoa</taxon>
        <taxon>Ecdysozoa</taxon>
        <taxon>Arthropoda</taxon>
        <taxon>Hexapoda</taxon>
        <taxon>Insecta</taxon>
        <taxon>Pterygota</taxon>
        <taxon>Neoptera</taxon>
        <taxon>Endopterygota</taxon>
        <taxon>Diptera</taxon>
        <taxon>Brachycera</taxon>
        <taxon>Muscomorpha</taxon>
        <taxon>Muscoidea</taxon>
        <taxon>Muscidae</taxon>
        <taxon>Musca</taxon>
    </lineage>
</organism>
<feature type="chain" id="PRO_5044559683" evidence="1">
    <location>
        <begin position="22"/>
        <end position="147"/>
    </location>
</feature>
<dbReference type="AlphaFoldDB" id="A0A1I8M0S1"/>
<dbReference type="KEGG" id="mde:101890945"/>
<evidence type="ECO:0000313" key="3">
    <source>
        <dbReference type="Proteomes" id="UP001652621"/>
    </source>
</evidence>
<dbReference type="RefSeq" id="XP_005184637.1">
    <property type="nucleotide sequence ID" value="XM_005184580.2"/>
</dbReference>
<evidence type="ECO:0000313" key="4">
    <source>
        <dbReference type="RefSeq" id="XP_005184637.1"/>
    </source>
</evidence>
<sequence>MVTINPIAILIVLALVCSTQAEFSLKATSVDTRKQTSLKLLSTEVIESGKTLYSYVCTAGENMIRPIGCYATSSNDWPTDQNLELTASCDTCSQGKSIQYVETLFVVSTPNVACSITSRSMRSPYVEIKVNVRGTAALNYTSLFYTN</sequence>
<name>A0A1I8M0S1_MUSDO</name>
<keyword evidence="3" id="KW-1185">Reference proteome</keyword>
<dbReference type="EnsemblMetazoa" id="MDOA000088-RA">
    <property type="protein sequence ID" value="MDOA000088-PA"/>
    <property type="gene ID" value="MDOA000088"/>
</dbReference>
<keyword evidence="1" id="KW-0732">Signal</keyword>